<keyword evidence="2" id="KW-0732">Signal</keyword>
<sequence>MMIQYSKLKKNLRWLLSFMLMCGVAQAQHVNVKGVVTSNEAPLEGVTVGVLGGEARAVTDGSGIYAISVPAASTLVFSNVGYVRQEISLRGMEIDATGTITLDVILDEDDSVIEDVVVTGFGQREKRTSVVGSVTTINPKELKGPTSNLTTMMAGRVAGMIAFQRSGEPGADNANFFIRGLGTFGTGKQDPLILIDNVESTPTDMARLQPDDIASFSVLRDANAAAMYGARGANGVVLITTKLGTEGSTKFDFRVENRLASNTRNFAFTDNITYMQMANEAYLTRPMDAGSGQGMPYWQTKIDHTAAGTDPYLYPSNNWIDQLIKDYTFNQGYNLSIAGGGSKARYYLAGTYNIDNGNLKVDGLNNFNNNIKLKNYSVRSNVDVNFTPSTTGIVRVYAQFDDYTGPIGGGQATYNRAIWSNPVMFPAVYPQEHMPYVNHPLFGNALTRNGGLFVNPYAEMVRGYQEYNTSTMMPQVELRQDLSSLVPGLNLTGMAYLRRYAYYQVSRAYNPFYYSAMANPAGGGMLLNVMNDGGPGSVGEVGREYLDYSEGGKDVSSMFYAHAIANYNHAFGKHNVGGTVIGLIQNDITGNSGSLQLSLPKRNIGVSGRFTYNYDDRYIAEFNFGYNGSERFARNKRMGFFPSFGLSYNLHNEPFFESWRGVLNSFKLRATHGFAGNDQIGREEDRFFYLSEVNMNSGSYAFGELSAYSTSTIAINRYANAGITWERSQQTNIGLDLGLFNELELNVDLYRQLRTNILTPRSYIPNTMGLRAVIWANTNEAESKGVDLTLNYNKNLSSGWYVQGRGTLTYAVSKVLVTDEPAYAVNSRYTVGHSAAQTFGYVAERLFVDDQEVMNSPIQFGVPGVEYLGGDIKYRDITGDGQITDMDRVAIGYPTTPELIYGFGATVGGKGLDFSFYFQGSGRSSFFINPENISPFYLNGGHQNGLLQAIADDYWSEDNRNLYAFWPRLSEGVIGNNNQTSTWWMRDGTFLRLKTVELGYTFNKGIMDRIQAKNLRIYANGMNLFALSRFKLWDVEMGGNGIGYPIQATYNLGVQLSF</sequence>
<dbReference type="FunFam" id="2.170.130.10:FF:000003">
    <property type="entry name" value="SusC/RagA family TonB-linked outer membrane protein"/>
    <property type="match status" value="1"/>
</dbReference>
<dbReference type="InterPro" id="IPR012910">
    <property type="entry name" value="Plug_dom"/>
</dbReference>
<dbReference type="Gene3D" id="2.60.40.1120">
    <property type="entry name" value="Carboxypeptidase-like, regulatory domain"/>
    <property type="match status" value="1"/>
</dbReference>
<protein>
    <submittedName>
        <fullName evidence="4">TonB-linked SusC/RagA family outer membrane protein</fullName>
    </submittedName>
</protein>
<keyword evidence="1" id="KW-0813">Transport</keyword>
<keyword evidence="1" id="KW-0812">Transmembrane</keyword>
<dbReference type="InterPro" id="IPR008969">
    <property type="entry name" value="CarboxyPept-like_regulatory"/>
</dbReference>
<feature type="chain" id="PRO_5024322365" evidence="2">
    <location>
        <begin position="28"/>
        <end position="1058"/>
    </location>
</feature>
<dbReference type="NCBIfam" id="TIGR04057">
    <property type="entry name" value="SusC_RagA_signa"/>
    <property type="match status" value="1"/>
</dbReference>
<dbReference type="InterPro" id="IPR037066">
    <property type="entry name" value="Plug_dom_sf"/>
</dbReference>
<dbReference type="InterPro" id="IPR023997">
    <property type="entry name" value="TonB-dep_OMP_SusC/RagA_CS"/>
</dbReference>
<organism evidence="4 5">
    <name type="scientific">Sphingobacterium allocomposti</name>
    <dbReference type="NCBI Taxonomy" id="415956"/>
    <lineage>
        <taxon>Bacteria</taxon>
        <taxon>Pseudomonadati</taxon>
        <taxon>Bacteroidota</taxon>
        <taxon>Sphingobacteriia</taxon>
        <taxon>Sphingobacteriales</taxon>
        <taxon>Sphingobacteriaceae</taxon>
        <taxon>Sphingobacterium</taxon>
    </lineage>
</organism>
<feature type="domain" description="TonB-dependent receptor plug" evidence="3">
    <location>
        <begin position="129"/>
        <end position="236"/>
    </location>
</feature>
<dbReference type="Gene3D" id="2.170.130.10">
    <property type="entry name" value="TonB-dependent receptor, plug domain"/>
    <property type="match status" value="1"/>
</dbReference>
<comment type="caution">
    <text evidence="4">The sequence shown here is derived from an EMBL/GenBank/DDBJ whole genome shotgun (WGS) entry which is preliminary data.</text>
</comment>
<name>A0A5S5CVJ3_9SPHI</name>
<dbReference type="AlphaFoldDB" id="A0A5S5CVJ3"/>
<evidence type="ECO:0000256" key="2">
    <source>
        <dbReference type="SAM" id="SignalP"/>
    </source>
</evidence>
<dbReference type="GO" id="GO:0009279">
    <property type="term" value="C:cell outer membrane"/>
    <property type="evidence" value="ECO:0007669"/>
    <property type="project" value="UniProtKB-SubCell"/>
</dbReference>
<keyword evidence="1" id="KW-0998">Cell outer membrane</keyword>
<keyword evidence="5" id="KW-1185">Reference proteome</keyword>
<keyword evidence="1" id="KW-1134">Transmembrane beta strand</keyword>
<evidence type="ECO:0000313" key="5">
    <source>
        <dbReference type="Proteomes" id="UP000325105"/>
    </source>
</evidence>
<dbReference type="Proteomes" id="UP000325105">
    <property type="component" value="Unassembled WGS sequence"/>
</dbReference>
<dbReference type="Pfam" id="PF07715">
    <property type="entry name" value="Plug"/>
    <property type="match status" value="1"/>
</dbReference>
<feature type="signal peptide" evidence="2">
    <location>
        <begin position="1"/>
        <end position="27"/>
    </location>
</feature>
<dbReference type="PROSITE" id="PS52016">
    <property type="entry name" value="TONB_DEPENDENT_REC_3"/>
    <property type="match status" value="1"/>
</dbReference>
<dbReference type="SUPFAM" id="SSF49464">
    <property type="entry name" value="Carboxypeptidase regulatory domain-like"/>
    <property type="match status" value="1"/>
</dbReference>
<dbReference type="InterPro" id="IPR039426">
    <property type="entry name" value="TonB-dep_rcpt-like"/>
</dbReference>
<keyword evidence="1" id="KW-0472">Membrane</keyword>
<dbReference type="NCBIfam" id="TIGR04056">
    <property type="entry name" value="OMP_RagA_SusC"/>
    <property type="match status" value="1"/>
</dbReference>
<dbReference type="SUPFAM" id="SSF56935">
    <property type="entry name" value="Porins"/>
    <property type="match status" value="1"/>
</dbReference>
<evidence type="ECO:0000259" key="3">
    <source>
        <dbReference type="Pfam" id="PF07715"/>
    </source>
</evidence>
<dbReference type="Pfam" id="PF13715">
    <property type="entry name" value="CarbopepD_reg_2"/>
    <property type="match status" value="1"/>
</dbReference>
<accession>A0A5S5CVJ3</accession>
<comment type="similarity">
    <text evidence="1">Belongs to the TonB-dependent receptor family.</text>
</comment>
<dbReference type="InterPro" id="IPR023996">
    <property type="entry name" value="TonB-dep_OMP_SusC/RagA"/>
</dbReference>
<evidence type="ECO:0000313" key="4">
    <source>
        <dbReference type="EMBL" id="TYP87807.1"/>
    </source>
</evidence>
<gene>
    <name evidence="4" type="ORF">BC792_1332</name>
</gene>
<proteinExistence type="inferred from homology"/>
<reference evidence="4 5" key="1">
    <citation type="submission" date="2019-07" db="EMBL/GenBank/DDBJ databases">
        <title>Genomic Encyclopedia of Archaeal and Bacterial Type Strains, Phase II (KMG-II): from individual species to whole genera.</title>
        <authorList>
            <person name="Goeker M."/>
        </authorList>
    </citation>
    <scope>NUCLEOTIDE SEQUENCE [LARGE SCALE GENOMIC DNA]</scope>
    <source>
        <strain evidence="4 5">DSM 18850</strain>
    </source>
</reference>
<comment type="subcellular location">
    <subcellularLocation>
        <location evidence="1">Cell outer membrane</location>
        <topology evidence="1">Multi-pass membrane protein</topology>
    </subcellularLocation>
</comment>
<dbReference type="EMBL" id="VNHX01000033">
    <property type="protein sequence ID" value="TYP87807.1"/>
    <property type="molecule type" value="Genomic_DNA"/>
</dbReference>
<evidence type="ECO:0000256" key="1">
    <source>
        <dbReference type="PROSITE-ProRule" id="PRU01360"/>
    </source>
</evidence>